<sequence length="123" mass="13518">MGQPLPPGKLKTKAGPRHFPIEALQPNQFDGQTYLAVRKLLDFEGQMEKTAKPISTIDPAFATRPADFGGRFSAPAFFGHATIGGIVRWHHTRGHRDQLPRRPLNQLLKQNGSHDVFSPGVGA</sequence>
<evidence type="ECO:0000313" key="1">
    <source>
        <dbReference type="EMBL" id="MET3591242.1"/>
    </source>
</evidence>
<gene>
    <name evidence="1" type="ORF">ABID26_000621</name>
</gene>
<proteinExistence type="predicted"/>
<reference evidence="1 2" key="1">
    <citation type="submission" date="2024-06" db="EMBL/GenBank/DDBJ databases">
        <title>Genomic Encyclopedia of Type Strains, Phase IV (KMG-IV): sequencing the most valuable type-strain genomes for metagenomic binning, comparative biology and taxonomic classification.</title>
        <authorList>
            <person name="Goeker M."/>
        </authorList>
    </citation>
    <scope>NUCLEOTIDE SEQUENCE [LARGE SCALE GENOMIC DNA]</scope>
    <source>
        <strain evidence="1 2">DSM 29846</strain>
    </source>
</reference>
<dbReference type="EMBL" id="JBEPLM010000001">
    <property type="protein sequence ID" value="MET3591242.1"/>
    <property type="molecule type" value="Genomic_DNA"/>
</dbReference>
<accession>A0ABV2HLP7</accession>
<organism evidence="1 2">
    <name type="scientific">Mesorhizobium shonense</name>
    <dbReference type="NCBI Taxonomy" id="1209948"/>
    <lineage>
        <taxon>Bacteria</taxon>
        <taxon>Pseudomonadati</taxon>
        <taxon>Pseudomonadota</taxon>
        <taxon>Alphaproteobacteria</taxon>
        <taxon>Hyphomicrobiales</taxon>
        <taxon>Phyllobacteriaceae</taxon>
        <taxon>Mesorhizobium</taxon>
    </lineage>
</organism>
<comment type="caution">
    <text evidence="1">The sequence shown here is derived from an EMBL/GenBank/DDBJ whole genome shotgun (WGS) entry which is preliminary data.</text>
</comment>
<keyword evidence="2" id="KW-1185">Reference proteome</keyword>
<protein>
    <submittedName>
        <fullName evidence="1">Uncharacterized protein</fullName>
    </submittedName>
</protein>
<name>A0ABV2HLP7_9HYPH</name>
<dbReference type="RefSeq" id="WP_292369538.1">
    <property type="nucleotide sequence ID" value="NZ_JBEPLM010000001.1"/>
</dbReference>
<dbReference type="Proteomes" id="UP001549036">
    <property type="component" value="Unassembled WGS sequence"/>
</dbReference>
<evidence type="ECO:0000313" key="2">
    <source>
        <dbReference type="Proteomes" id="UP001549036"/>
    </source>
</evidence>